<evidence type="ECO:0000256" key="6">
    <source>
        <dbReference type="ARBA" id="ARBA00023136"/>
    </source>
</evidence>
<evidence type="ECO:0000256" key="2">
    <source>
        <dbReference type="ARBA" id="ARBA00008335"/>
    </source>
</evidence>
<dbReference type="Gene3D" id="1.20.1250.20">
    <property type="entry name" value="MFS general substrate transporter like domains"/>
    <property type="match status" value="1"/>
</dbReference>
<feature type="transmembrane region" description="Helical" evidence="7">
    <location>
        <begin position="340"/>
        <end position="359"/>
    </location>
</feature>
<evidence type="ECO:0000259" key="8">
    <source>
        <dbReference type="PROSITE" id="PS50850"/>
    </source>
</evidence>
<evidence type="ECO:0000256" key="7">
    <source>
        <dbReference type="SAM" id="Phobius"/>
    </source>
</evidence>
<proteinExistence type="inferred from homology"/>
<dbReference type="InterPro" id="IPR020846">
    <property type="entry name" value="MFS_dom"/>
</dbReference>
<feature type="transmembrane region" description="Helical" evidence="7">
    <location>
        <begin position="83"/>
        <end position="102"/>
    </location>
</feature>
<feature type="transmembrane region" description="Helical" evidence="7">
    <location>
        <begin position="55"/>
        <end position="76"/>
    </location>
</feature>
<feature type="transmembrane region" description="Helical" evidence="7">
    <location>
        <begin position="114"/>
        <end position="137"/>
    </location>
</feature>
<evidence type="ECO:0000256" key="3">
    <source>
        <dbReference type="ARBA" id="ARBA00022448"/>
    </source>
</evidence>
<keyword evidence="6 7" id="KW-0472">Membrane</keyword>
<feature type="transmembrane region" description="Helical" evidence="7">
    <location>
        <begin position="18"/>
        <end position="35"/>
    </location>
</feature>
<dbReference type="KEGG" id="fmr:Fuma_05834"/>
<feature type="transmembrane region" description="Helical" evidence="7">
    <location>
        <begin position="365"/>
        <end position="386"/>
    </location>
</feature>
<dbReference type="InterPro" id="IPR036259">
    <property type="entry name" value="MFS_trans_sf"/>
</dbReference>
<name>A0A1P8WQ34_9PLAN</name>
<dbReference type="InterPro" id="IPR051788">
    <property type="entry name" value="MFS_Transporter"/>
</dbReference>
<dbReference type="GO" id="GO:0022857">
    <property type="term" value="F:transmembrane transporter activity"/>
    <property type="evidence" value="ECO:0007669"/>
    <property type="project" value="InterPro"/>
</dbReference>
<evidence type="ECO:0000313" key="9">
    <source>
        <dbReference type="EMBL" id="APZ96166.1"/>
    </source>
</evidence>
<feature type="transmembrane region" description="Helical" evidence="7">
    <location>
        <begin position="149"/>
        <end position="170"/>
    </location>
</feature>
<dbReference type="PANTHER" id="PTHR23514:SF3">
    <property type="entry name" value="BYPASS OF STOP CODON PROTEIN 6"/>
    <property type="match status" value="1"/>
</dbReference>
<dbReference type="InterPro" id="IPR011701">
    <property type="entry name" value="MFS"/>
</dbReference>
<feature type="transmembrane region" description="Helical" evidence="7">
    <location>
        <begin position="398"/>
        <end position="417"/>
    </location>
</feature>
<dbReference type="PANTHER" id="PTHR23514">
    <property type="entry name" value="BYPASS OF STOP CODON PROTEIN 6"/>
    <property type="match status" value="1"/>
</dbReference>
<dbReference type="Pfam" id="PF07690">
    <property type="entry name" value="MFS_1"/>
    <property type="match status" value="1"/>
</dbReference>
<dbReference type="AlphaFoldDB" id="A0A1P8WQ34"/>
<comment type="similarity">
    <text evidence="2">Belongs to the major facilitator superfamily.</text>
</comment>
<keyword evidence="3" id="KW-0813">Transport</keyword>
<dbReference type="OrthoDB" id="9783757at2"/>
<dbReference type="Proteomes" id="UP000187735">
    <property type="component" value="Chromosome"/>
</dbReference>
<feature type="transmembrane region" description="Helical" evidence="7">
    <location>
        <begin position="276"/>
        <end position="295"/>
    </location>
</feature>
<dbReference type="RefSeq" id="WP_083732407.1">
    <property type="nucleotide sequence ID" value="NZ_CP017641.1"/>
</dbReference>
<keyword evidence="4 7" id="KW-0812">Transmembrane</keyword>
<dbReference type="PROSITE" id="PS50850">
    <property type="entry name" value="MFS"/>
    <property type="match status" value="1"/>
</dbReference>
<dbReference type="EMBL" id="CP017641">
    <property type="protein sequence ID" value="APZ96166.1"/>
    <property type="molecule type" value="Genomic_DNA"/>
</dbReference>
<evidence type="ECO:0000256" key="1">
    <source>
        <dbReference type="ARBA" id="ARBA00004127"/>
    </source>
</evidence>
<evidence type="ECO:0000256" key="4">
    <source>
        <dbReference type="ARBA" id="ARBA00022692"/>
    </source>
</evidence>
<feature type="domain" description="Major facilitator superfamily (MFS) profile" evidence="8">
    <location>
        <begin position="18"/>
        <end position="460"/>
    </location>
</feature>
<feature type="transmembrane region" description="Helical" evidence="7">
    <location>
        <begin position="252"/>
        <end position="269"/>
    </location>
</feature>
<comment type="subcellular location">
    <subcellularLocation>
        <location evidence="1">Endomembrane system</location>
        <topology evidence="1">Multi-pass membrane protein</topology>
    </subcellularLocation>
</comment>
<feature type="transmembrane region" description="Helical" evidence="7">
    <location>
        <begin position="315"/>
        <end position="333"/>
    </location>
</feature>
<evidence type="ECO:0000313" key="10">
    <source>
        <dbReference type="Proteomes" id="UP000187735"/>
    </source>
</evidence>
<dbReference type="SUPFAM" id="SSF103473">
    <property type="entry name" value="MFS general substrate transporter"/>
    <property type="match status" value="1"/>
</dbReference>
<reference evidence="9 10" key="1">
    <citation type="journal article" date="2016" name="Front. Microbiol.">
        <title>Fuerstia marisgermanicae gen. nov., sp. nov., an Unusual Member of the Phylum Planctomycetes from the German Wadden Sea.</title>
        <authorList>
            <person name="Kohn T."/>
            <person name="Heuer A."/>
            <person name="Jogler M."/>
            <person name="Vollmers J."/>
            <person name="Boedeker C."/>
            <person name="Bunk B."/>
            <person name="Rast P."/>
            <person name="Borchert D."/>
            <person name="Glockner I."/>
            <person name="Freese H.M."/>
            <person name="Klenk H.P."/>
            <person name="Overmann J."/>
            <person name="Kaster A.K."/>
            <person name="Rohde M."/>
            <person name="Wiegand S."/>
            <person name="Jogler C."/>
        </authorList>
    </citation>
    <scope>NUCLEOTIDE SEQUENCE [LARGE SCALE GENOMIC DNA]</scope>
    <source>
        <strain evidence="9 10">NH11</strain>
    </source>
</reference>
<protein>
    <submittedName>
        <fullName evidence="9">Major Facilitator Superfamily protein</fullName>
    </submittedName>
</protein>
<accession>A0A1P8WQ34</accession>
<keyword evidence="10" id="KW-1185">Reference proteome</keyword>
<evidence type="ECO:0000256" key="5">
    <source>
        <dbReference type="ARBA" id="ARBA00022989"/>
    </source>
</evidence>
<dbReference type="STRING" id="1891926.Fuma_05834"/>
<feature type="transmembrane region" description="Helical" evidence="7">
    <location>
        <begin position="499"/>
        <end position="516"/>
    </location>
</feature>
<keyword evidence="5 7" id="KW-1133">Transmembrane helix</keyword>
<dbReference type="GO" id="GO:0012505">
    <property type="term" value="C:endomembrane system"/>
    <property type="evidence" value="ECO:0007669"/>
    <property type="project" value="UniProtKB-SubCell"/>
</dbReference>
<gene>
    <name evidence="9" type="ORF">Fuma_05834</name>
</gene>
<dbReference type="GO" id="GO:0016020">
    <property type="term" value="C:membrane"/>
    <property type="evidence" value="ECO:0007669"/>
    <property type="project" value="TreeGrafter"/>
</dbReference>
<sequence length="545" mass="57979">MSDEPTITPGVTPNAMRLLWAGFTAILAAGVGFAIRGGILDNWGTEYGFSGSELGVIGGAGFTGFCFGIIIGGVIADKIGYGWLVVAAFVFHVVSAFVTFGATDGMPKDTAYNFLFWGTFLFAFANGTLEAVANPLVATLFPNNRTHYLNILHASWPAGMILGGVMGWVLDDYYKVGWKIQLGLFLIPTVVYGLMFLGQKMPKSEASEKGLSLGEMLKDVGLLGGAVVCFLLARFFGSVLEPLVGSAATAEYVGYGIGFVLLLGIGAITKFSVGSMLLCVLFVTHALVGAVELGTDGWIQNITGNILTSEQGKMLFVYTSAVMFGLRFCAHFIETKLGLSPVALLLVCAVMACIGLNMTSNIESFSYALIALTIYGFGKTFFWPTMLGVASDRFPRTGAVAISIMGGIGMMSAGLIGSPGLGYFKDRYAGEALQEVDAELYAEYKAEEPSRFLFFEPSPGLDSKKVGEIDTEAAEISEDEQKVLQASITGDRKTLVADSVIPATMAVIFLLLLLYFKSIGGYKPITLAEIEDVDEEVAAATTAES</sequence>
<feature type="transmembrane region" description="Helical" evidence="7">
    <location>
        <begin position="219"/>
        <end position="240"/>
    </location>
</feature>
<organism evidence="9 10">
    <name type="scientific">Fuerstiella marisgermanici</name>
    <dbReference type="NCBI Taxonomy" id="1891926"/>
    <lineage>
        <taxon>Bacteria</taxon>
        <taxon>Pseudomonadati</taxon>
        <taxon>Planctomycetota</taxon>
        <taxon>Planctomycetia</taxon>
        <taxon>Planctomycetales</taxon>
        <taxon>Planctomycetaceae</taxon>
        <taxon>Fuerstiella</taxon>
    </lineage>
</organism>
<feature type="transmembrane region" description="Helical" evidence="7">
    <location>
        <begin position="176"/>
        <end position="198"/>
    </location>
</feature>